<sequence>MSQANAELWPVLDWAEIRARQRLVLGSAFSQSIRQKFNCHPIPTAVDPKYWKTFPVIHLLYQGTSQFNLLRQNEPWLTDFFLGDAFLTPGRFVTGLLNIIKGRFQDPHRAGPLKGELDVPLAFASAPPSLKTFATSTEVSPVPAEAFVRCKGNYHSNKELTVPIRDLDPEGWTAVVVHTATMYKKTRFRVALVRSKHRPVPISFFRGEPCELEVVDLKGFVELTAPEYAGDLIPVLSELTTWGQTGDKIVSKLSADETILTLKAFAEKI</sequence>
<gene>
    <name evidence="1" type="ORF">Daus18300_013680</name>
</gene>
<protein>
    <submittedName>
        <fullName evidence="1">Uncharacterized protein</fullName>
    </submittedName>
</protein>
<dbReference type="Proteomes" id="UP001583177">
    <property type="component" value="Unassembled WGS sequence"/>
</dbReference>
<name>A0ABR3VY54_9PEZI</name>
<reference evidence="1 2" key="1">
    <citation type="journal article" date="2024" name="IMA Fungus">
        <title>IMA Genome - F19 : A genome assembly and annotation guide to empower mycologists, including annotated draft genome sequences of Ceratocystis pirilliformis, Diaporthe australafricana, Fusarium ophioides, Paecilomyces lecythidis, and Sporothrix stenoceras.</title>
        <authorList>
            <person name="Aylward J."/>
            <person name="Wilson A.M."/>
            <person name="Visagie C.M."/>
            <person name="Spraker J."/>
            <person name="Barnes I."/>
            <person name="Buitendag C."/>
            <person name="Ceriani C."/>
            <person name="Del Mar Angel L."/>
            <person name="du Plessis D."/>
            <person name="Fuchs T."/>
            <person name="Gasser K."/>
            <person name="Kramer D."/>
            <person name="Li W."/>
            <person name="Munsamy K."/>
            <person name="Piso A."/>
            <person name="Price J.L."/>
            <person name="Sonnekus B."/>
            <person name="Thomas C."/>
            <person name="van der Nest A."/>
            <person name="van Dijk A."/>
            <person name="van Heerden A."/>
            <person name="van Vuuren N."/>
            <person name="Yilmaz N."/>
            <person name="Duong T.A."/>
            <person name="van der Merwe N.A."/>
            <person name="Wingfield M.J."/>
            <person name="Wingfield B.D."/>
        </authorList>
    </citation>
    <scope>NUCLEOTIDE SEQUENCE [LARGE SCALE GENOMIC DNA]</scope>
    <source>
        <strain evidence="1 2">CMW 18300</strain>
    </source>
</reference>
<accession>A0ABR3VY54</accession>
<organism evidence="1 2">
    <name type="scientific">Diaporthe australafricana</name>
    <dbReference type="NCBI Taxonomy" id="127596"/>
    <lineage>
        <taxon>Eukaryota</taxon>
        <taxon>Fungi</taxon>
        <taxon>Dikarya</taxon>
        <taxon>Ascomycota</taxon>
        <taxon>Pezizomycotina</taxon>
        <taxon>Sordariomycetes</taxon>
        <taxon>Sordariomycetidae</taxon>
        <taxon>Diaporthales</taxon>
        <taxon>Diaporthaceae</taxon>
        <taxon>Diaporthe</taxon>
    </lineage>
</organism>
<proteinExistence type="predicted"/>
<keyword evidence="2" id="KW-1185">Reference proteome</keyword>
<comment type="caution">
    <text evidence="1">The sequence shown here is derived from an EMBL/GenBank/DDBJ whole genome shotgun (WGS) entry which is preliminary data.</text>
</comment>
<evidence type="ECO:0000313" key="1">
    <source>
        <dbReference type="EMBL" id="KAL1848166.1"/>
    </source>
</evidence>
<evidence type="ECO:0000313" key="2">
    <source>
        <dbReference type="Proteomes" id="UP001583177"/>
    </source>
</evidence>
<dbReference type="EMBL" id="JAWRVE010000223">
    <property type="protein sequence ID" value="KAL1848166.1"/>
    <property type="molecule type" value="Genomic_DNA"/>
</dbReference>